<name>A0ABR9WZE0_9RHOB</name>
<dbReference type="Proteomes" id="UP000607796">
    <property type="component" value="Unassembled WGS sequence"/>
</dbReference>
<protein>
    <submittedName>
        <fullName evidence="3">Uncharacterized protein</fullName>
    </submittedName>
</protein>
<evidence type="ECO:0000313" key="4">
    <source>
        <dbReference type="Proteomes" id="UP000607796"/>
    </source>
</evidence>
<comment type="caution">
    <text evidence="3">The sequence shown here is derived from an EMBL/GenBank/DDBJ whole genome shotgun (WGS) entry which is preliminary data.</text>
</comment>
<keyword evidence="2" id="KW-1133">Transmembrane helix</keyword>
<evidence type="ECO:0000313" key="3">
    <source>
        <dbReference type="EMBL" id="MBE9636659.1"/>
    </source>
</evidence>
<reference evidence="3 4" key="1">
    <citation type="journal article" date="2021" name="Int. J. Syst. Evol. Microbiol.">
        <title>Salipiger mangrovisoli sp. nov., isolated from mangrove soil and the proposal for the reclassification of Paraphaeobacter pallidus as Salipiger pallidus comb. nov.</title>
        <authorList>
            <person name="Du J."/>
            <person name="Liu Y."/>
            <person name="Pei T."/>
            <person name="Deng M.R."/>
            <person name="Zhu H."/>
        </authorList>
    </citation>
    <scope>NUCLEOTIDE SEQUENCE [LARGE SCALE GENOMIC DNA]</scope>
    <source>
        <strain evidence="3 4">6D45A</strain>
    </source>
</reference>
<feature type="transmembrane region" description="Helical" evidence="2">
    <location>
        <begin position="72"/>
        <end position="92"/>
    </location>
</feature>
<gene>
    <name evidence="3" type="ORF">IQ782_07410</name>
</gene>
<dbReference type="EMBL" id="JADFFK010000004">
    <property type="protein sequence ID" value="MBE9636659.1"/>
    <property type="molecule type" value="Genomic_DNA"/>
</dbReference>
<keyword evidence="2" id="KW-0472">Membrane</keyword>
<evidence type="ECO:0000256" key="2">
    <source>
        <dbReference type="SAM" id="Phobius"/>
    </source>
</evidence>
<accession>A0ABR9WZE0</accession>
<organism evidence="3 4">
    <name type="scientific">Salipiger mangrovisoli</name>
    <dbReference type="NCBI Taxonomy" id="2865933"/>
    <lineage>
        <taxon>Bacteria</taxon>
        <taxon>Pseudomonadati</taxon>
        <taxon>Pseudomonadota</taxon>
        <taxon>Alphaproteobacteria</taxon>
        <taxon>Rhodobacterales</taxon>
        <taxon>Roseobacteraceae</taxon>
        <taxon>Salipiger</taxon>
    </lineage>
</organism>
<keyword evidence="4" id="KW-1185">Reference proteome</keyword>
<feature type="compositionally biased region" description="Basic and acidic residues" evidence="1">
    <location>
        <begin position="20"/>
        <end position="37"/>
    </location>
</feature>
<keyword evidence="2" id="KW-0812">Transmembrane</keyword>
<evidence type="ECO:0000256" key="1">
    <source>
        <dbReference type="SAM" id="MobiDB-lite"/>
    </source>
</evidence>
<feature type="transmembrane region" description="Helical" evidence="2">
    <location>
        <begin position="45"/>
        <end position="66"/>
    </location>
</feature>
<dbReference type="RefSeq" id="WP_194133979.1">
    <property type="nucleotide sequence ID" value="NZ_JADFFK010000004.1"/>
</dbReference>
<sequence>MPLNALERRLRIKRGQGSSDRSHMSPMDKRAEQPPRRDRPYLRQAILLITCSLTAIFYAWLISFFVGFSLGVGAWIGIAALGALAGFILSIIL</sequence>
<feature type="region of interest" description="Disordered" evidence="1">
    <location>
        <begin position="13"/>
        <end position="37"/>
    </location>
</feature>
<proteinExistence type="predicted"/>